<evidence type="ECO:0000313" key="5">
    <source>
        <dbReference type="EMBL" id="EAY96696.1"/>
    </source>
</evidence>
<sequence>MRRGGAQSYPAVTDFLKSGLYRWAGDAKMFDGDTYVELVCSPSNPDGGIREAVLKSGDGVAVHDLAYYWPQYTPITSAAAHDIMLFTVSKCTGHAGTRLGWALVKDRAVAQKMSKFIELNTIGVSKDSQLRAAKILKAITDGYDRAAGDDDDDSSGRLFHFARRKMVSRWAKLRAAVAASGIFTLPDELPGHCTFANETVSAYPPFAWLRCGKEGVDDLEGYLRERKIISRGGGKFGADGRVVRISMLDTDEAFAIFVDRLAAMN</sequence>
<dbReference type="STRING" id="39946.A2Y0T6"/>
<keyword evidence="3" id="KW-0663">Pyridoxal phosphate</keyword>
<protein>
    <recommendedName>
        <fullName evidence="4">Alliinase C-terminal domain-containing protein</fullName>
    </recommendedName>
</protein>
<dbReference type="EMBL" id="CM000130">
    <property type="protein sequence ID" value="EAY96696.1"/>
    <property type="molecule type" value="Genomic_DNA"/>
</dbReference>
<dbReference type="Gene3D" id="3.40.640.10">
    <property type="entry name" value="Type I PLP-dependent aspartate aminotransferase-like (Major domain)"/>
    <property type="match status" value="1"/>
</dbReference>
<dbReference type="OMA" id="PITHQIN"/>
<dbReference type="AlphaFoldDB" id="A2Y0T6"/>
<dbReference type="GO" id="GO:0006520">
    <property type="term" value="P:amino acid metabolic process"/>
    <property type="evidence" value="ECO:0007669"/>
    <property type="project" value="TreeGrafter"/>
</dbReference>
<dbReference type="GO" id="GO:0008483">
    <property type="term" value="F:transaminase activity"/>
    <property type="evidence" value="ECO:0007669"/>
    <property type="project" value="TreeGrafter"/>
</dbReference>
<evidence type="ECO:0000313" key="6">
    <source>
        <dbReference type="Proteomes" id="UP000007015"/>
    </source>
</evidence>
<evidence type="ECO:0000256" key="2">
    <source>
        <dbReference type="ARBA" id="ARBA00006312"/>
    </source>
</evidence>
<dbReference type="InterPro" id="IPR006948">
    <property type="entry name" value="Alliinase_C"/>
</dbReference>
<dbReference type="Proteomes" id="UP000007015">
    <property type="component" value="Chromosome 5"/>
</dbReference>
<dbReference type="Gramene" id="BGIOSGA019251-TA">
    <property type="protein sequence ID" value="BGIOSGA019251-PA"/>
    <property type="gene ID" value="BGIOSGA019251"/>
</dbReference>
<dbReference type="Gene3D" id="3.90.1150.10">
    <property type="entry name" value="Aspartate Aminotransferase, domain 1"/>
    <property type="match status" value="1"/>
</dbReference>
<comment type="similarity">
    <text evidence="2">Belongs to the alliinase family.</text>
</comment>
<dbReference type="InterPro" id="IPR015422">
    <property type="entry name" value="PyrdxlP-dep_Trfase_small"/>
</dbReference>
<organism evidence="5 6">
    <name type="scientific">Oryza sativa subsp. indica</name>
    <name type="common">Rice</name>
    <dbReference type="NCBI Taxonomy" id="39946"/>
    <lineage>
        <taxon>Eukaryota</taxon>
        <taxon>Viridiplantae</taxon>
        <taxon>Streptophyta</taxon>
        <taxon>Embryophyta</taxon>
        <taxon>Tracheophyta</taxon>
        <taxon>Spermatophyta</taxon>
        <taxon>Magnoliopsida</taxon>
        <taxon>Liliopsida</taxon>
        <taxon>Poales</taxon>
        <taxon>Poaceae</taxon>
        <taxon>BOP clade</taxon>
        <taxon>Oryzoideae</taxon>
        <taxon>Oryzeae</taxon>
        <taxon>Oryzinae</taxon>
        <taxon>Oryza</taxon>
        <taxon>Oryza sativa</taxon>
    </lineage>
</organism>
<dbReference type="Pfam" id="PF04864">
    <property type="entry name" value="Alliinase_C"/>
    <property type="match status" value="1"/>
</dbReference>
<evidence type="ECO:0000259" key="4">
    <source>
        <dbReference type="Pfam" id="PF04864"/>
    </source>
</evidence>
<dbReference type="GO" id="GO:0016846">
    <property type="term" value="F:carbon-sulfur lyase activity"/>
    <property type="evidence" value="ECO:0007669"/>
    <property type="project" value="InterPro"/>
</dbReference>
<name>A2Y0T6_ORYSI</name>
<dbReference type="SUPFAM" id="SSF53383">
    <property type="entry name" value="PLP-dependent transferases"/>
    <property type="match status" value="1"/>
</dbReference>
<dbReference type="PANTHER" id="PTHR43795">
    <property type="entry name" value="BIFUNCTIONAL ASPARTATE AMINOTRANSFERASE AND GLUTAMATE/ASPARTATE-PREPHENATE AMINOTRANSFERASE-RELATED"/>
    <property type="match status" value="1"/>
</dbReference>
<reference evidence="5 6" key="1">
    <citation type="journal article" date="2005" name="PLoS Biol.">
        <title>The genomes of Oryza sativa: a history of duplications.</title>
        <authorList>
            <person name="Yu J."/>
            <person name="Wang J."/>
            <person name="Lin W."/>
            <person name="Li S."/>
            <person name="Li H."/>
            <person name="Zhou J."/>
            <person name="Ni P."/>
            <person name="Dong W."/>
            <person name="Hu S."/>
            <person name="Zeng C."/>
            <person name="Zhang J."/>
            <person name="Zhang Y."/>
            <person name="Li R."/>
            <person name="Xu Z."/>
            <person name="Li S."/>
            <person name="Li X."/>
            <person name="Zheng H."/>
            <person name="Cong L."/>
            <person name="Lin L."/>
            <person name="Yin J."/>
            <person name="Geng J."/>
            <person name="Li G."/>
            <person name="Shi J."/>
            <person name="Liu J."/>
            <person name="Lv H."/>
            <person name="Li J."/>
            <person name="Wang J."/>
            <person name="Deng Y."/>
            <person name="Ran L."/>
            <person name="Shi X."/>
            <person name="Wang X."/>
            <person name="Wu Q."/>
            <person name="Li C."/>
            <person name="Ren X."/>
            <person name="Wang J."/>
            <person name="Wang X."/>
            <person name="Li D."/>
            <person name="Liu D."/>
            <person name="Zhang X."/>
            <person name="Ji Z."/>
            <person name="Zhao W."/>
            <person name="Sun Y."/>
            <person name="Zhang Z."/>
            <person name="Bao J."/>
            <person name="Han Y."/>
            <person name="Dong L."/>
            <person name="Ji J."/>
            <person name="Chen P."/>
            <person name="Wu S."/>
            <person name="Liu J."/>
            <person name="Xiao Y."/>
            <person name="Bu D."/>
            <person name="Tan J."/>
            <person name="Yang L."/>
            <person name="Ye C."/>
            <person name="Zhang J."/>
            <person name="Xu J."/>
            <person name="Zhou Y."/>
            <person name="Yu Y."/>
            <person name="Zhang B."/>
            <person name="Zhuang S."/>
            <person name="Wei H."/>
            <person name="Liu B."/>
            <person name="Lei M."/>
            <person name="Yu H."/>
            <person name="Li Y."/>
            <person name="Xu H."/>
            <person name="Wei S."/>
            <person name="He X."/>
            <person name="Fang L."/>
            <person name="Zhang Z."/>
            <person name="Zhang Y."/>
            <person name="Huang X."/>
            <person name="Su Z."/>
            <person name="Tong W."/>
            <person name="Li J."/>
            <person name="Tong Z."/>
            <person name="Li S."/>
            <person name="Ye J."/>
            <person name="Wang L."/>
            <person name="Fang L."/>
            <person name="Lei T."/>
            <person name="Chen C."/>
            <person name="Chen H."/>
            <person name="Xu Z."/>
            <person name="Li H."/>
            <person name="Huang H."/>
            <person name="Zhang F."/>
            <person name="Xu H."/>
            <person name="Li N."/>
            <person name="Zhao C."/>
            <person name="Li S."/>
            <person name="Dong L."/>
            <person name="Huang Y."/>
            <person name="Li L."/>
            <person name="Xi Y."/>
            <person name="Qi Q."/>
            <person name="Li W."/>
            <person name="Zhang B."/>
            <person name="Hu W."/>
            <person name="Zhang Y."/>
            <person name="Tian X."/>
            <person name="Jiao Y."/>
            <person name="Liang X."/>
            <person name="Jin J."/>
            <person name="Gao L."/>
            <person name="Zheng W."/>
            <person name="Hao B."/>
            <person name="Liu S."/>
            <person name="Wang W."/>
            <person name="Yuan L."/>
            <person name="Cao M."/>
            <person name="McDermott J."/>
            <person name="Samudrala R."/>
            <person name="Wang J."/>
            <person name="Wong G.K."/>
            <person name="Yang H."/>
        </authorList>
    </citation>
    <scope>NUCLEOTIDE SEQUENCE [LARGE SCALE GENOMIC DNA]</scope>
    <source>
        <strain evidence="6">cv. 93-11</strain>
    </source>
</reference>
<keyword evidence="6" id="KW-1185">Reference proteome</keyword>
<dbReference type="InterPro" id="IPR050478">
    <property type="entry name" value="Ethylene_sulfur-biosynth"/>
</dbReference>
<proteinExistence type="inferred from homology"/>
<evidence type="ECO:0000256" key="3">
    <source>
        <dbReference type="ARBA" id="ARBA00022898"/>
    </source>
</evidence>
<gene>
    <name evidence="5" type="ORF">OsI_18618</name>
</gene>
<comment type="cofactor">
    <cofactor evidence="1">
        <name>pyridoxal 5'-phosphate</name>
        <dbReference type="ChEBI" id="CHEBI:597326"/>
    </cofactor>
</comment>
<dbReference type="HOGENOM" id="CLU_036760_0_0_1"/>
<dbReference type="PANTHER" id="PTHR43795:SF22">
    <property type="entry name" value="TRYPTOPHAN AMINOTRANSFERASE-RELATED PROTEIN 2"/>
    <property type="match status" value="1"/>
</dbReference>
<evidence type="ECO:0000256" key="1">
    <source>
        <dbReference type="ARBA" id="ARBA00001933"/>
    </source>
</evidence>
<dbReference type="InterPro" id="IPR015424">
    <property type="entry name" value="PyrdxlP-dep_Trfase"/>
</dbReference>
<accession>A2Y0T6</accession>
<dbReference type="InterPro" id="IPR015421">
    <property type="entry name" value="PyrdxlP-dep_Trfase_major"/>
</dbReference>
<feature type="domain" description="Alliinase C-terminal" evidence="4">
    <location>
        <begin position="9"/>
        <end position="264"/>
    </location>
</feature>